<gene>
    <name evidence="2" type="ORF">AK812_SmicGene46090</name>
</gene>
<keyword evidence="1" id="KW-1133">Transmembrane helix</keyword>
<keyword evidence="1" id="KW-0812">Transmembrane</keyword>
<dbReference type="AlphaFoldDB" id="A0A1Q9BUP2"/>
<organism evidence="2 3">
    <name type="scientific">Symbiodinium microadriaticum</name>
    <name type="common">Dinoflagellate</name>
    <name type="synonym">Zooxanthella microadriatica</name>
    <dbReference type="NCBI Taxonomy" id="2951"/>
    <lineage>
        <taxon>Eukaryota</taxon>
        <taxon>Sar</taxon>
        <taxon>Alveolata</taxon>
        <taxon>Dinophyceae</taxon>
        <taxon>Suessiales</taxon>
        <taxon>Symbiodiniaceae</taxon>
        <taxon>Symbiodinium</taxon>
    </lineage>
</organism>
<evidence type="ECO:0000256" key="1">
    <source>
        <dbReference type="SAM" id="Phobius"/>
    </source>
</evidence>
<protein>
    <submittedName>
        <fullName evidence="2">Uncharacterized protein</fullName>
    </submittedName>
</protein>
<sequence>MFNPNDIAAASVTIFLVILASMILMRSLTAYARARVALADQLQPLRLGV</sequence>
<keyword evidence="3" id="KW-1185">Reference proteome</keyword>
<proteinExistence type="predicted"/>
<comment type="caution">
    <text evidence="2">The sequence shown here is derived from an EMBL/GenBank/DDBJ whole genome shotgun (WGS) entry which is preliminary data.</text>
</comment>
<feature type="transmembrane region" description="Helical" evidence="1">
    <location>
        <begin position="6"/>
        <end position="25"/>
    </location>
</feature>
<accession>A0A1Q9BUP2</accession>
<dbReference type="EMBL" id="LSRX01003812">
    <property type="protein sequence ID" value="OLP74382.1"/>
    <property type="molecule type" value="Genomic_DNA"/>
</dbReference>
<evidence type="ECO:0000313" key="3">
    <source>
        <dbReference type="Proteomes" id="UP000186817"/>
    </source>
</evidence>
<name>A0A1Q9BUP2_SYMMI</name>
<evidence type="ECO:0000313" key="2">
    <source>
        <dbReference type="EMBL" id="OLP74382.1"/>
    </source>
</evidence>
<dbReference type="Proteomes" id="UP000186817">
    <property type="component" value="Unassembled WGS sequence"/>
</dbReference>
<keyword evidence="1" id="KW-0472">Membrane</keyword>
<reference evidence="2 3" key="1">
    <citation type="submission" date="2016-02" db="EMBL/GenBank/DDBJ databases">
        <title>Genome analysis of coral dinoflagellate symbionts highlights evolutionary adaptations to a symbiotic lifestyle.</title>
        <authorList>
            <person name="Aranda M."/>
            <person name="Li Y."/>
            <person name="Liew Y.J."/>
            <person name="Baumgarten S."/>
            <person name="Simakov O."/>
            <person name="Wilson M."/>
            <person name="Piel J."/>
            <person name="Ashoor H."/>
            <person name="Bougouffa S."/>
            <person name="Bajic V.B."/>
            <person name="Ryu T."/>
            <person name="Ravasi T."/>
            <person name="Bayer T."/>
            <person name="Micklem G."/>
            <person name="Kim H."/>
            <person name="Bhak J."/>
            <person name="Lajeunesse T.C."/>
            <person name="Voolstra C.R."/>
        </authorList>
    </citation>
    <scope>NUCLEOTIDE SEQUENCE [LARGE SCALE GENOMIC DNA]</scope>
    <source>
        <strain evidence="2 3">CCMP2467</strain>
    </source>
</reference>
<feature type="non-terminal residue" evidence="2">
    <location>
        <position position="49"/>
    </location>
</feature>